<protein>
    <submittedName>
        <fullName evidence="1">Uncharacterized protein</fullName>
    </submittedName>
</protein>
<proteinExistence type="predicted"/>
<evidence type="ECO:0000313" key="2">
    <source>
        <dbReference type="Proteomes" id="UP001274830"/>
    </source>
</evidence>
<dbReference type="EMBL" id="JAUTXT010000067">
    <property type="protein sequence ID" value="KAK3669918.1"/>
    <property type="molecule type" value="Genomic_DNA"/>
</dbReference>
<feature type="non-terminal residue" evidence="1">
    <location>
        <position position="1"/>
    </location>
</feature>
<gene>
    <name evidence="1" type="ORF">LTR78_010169</name>
</gene>
<accession>A0AAE0TQW4</accession>
<sequence>QRKIESYTRFRKSWSWSSKLREIAHLWFEDRQGSCLLVYDNADSLDDESDPYFVDLQRYLPDVPGVKIIITTPSQTATGMTELQAIEVGKLAPAEAVDMFMRCSKLGDAAGSVRRETALIVAELDDLALAVTLAGAYVAATPRIRSNLVDYLPEEAFT</sequence>
<reference evidence="1" key="1">
    <citation type="submission" date="2023-07" db="EMBL/GenBank/DDBJ databases">
        <title>Black Yeasts Isolated from many extreme environments.</title>
        <authorList>
            <person name="Coleine C."/>
            <person name="Stajich J.E."/>
            <person name="Selbmann L."/>
        </authorList>
    </citation>
    <scope>NUCLEOTIDE SEQUENCE</scope>
    <source>
        <strain evidence="1">CCFEE 5485</strain>
    </source>
</reference>
<name>A0AAE0TQW4_9PEZI</name>
<keyword evidence="2" id="KW-1185">Reference proteome</keyword>
<comment type="caution">
    <text evidence="1">The sequence shown here is derived from an EMBL/GenBank/DDBJ whole genome shotgun (WGS) entry which is preliminary data.</text>
</comment>
<dbReference type="Proteomes" id="UP001274830">
    <property type="component" value="Unassembled WGS sequence"/>
</dbReference>
<dbReference type="AlphaFoldDB" id="A0AAE0TQW4"/>
<dbReference type="InterPro" id="IPR027417">
    <property type="entry name" value="P-loop_NTPase"/>
</dbReference>
<organism evidence="1 2">
    <name type="scientific">Recurvomyces mirabilis</name>
    <dbReference type="NCBI Taxonomy" id="574656"/>
    <lineage>
        <taxon>Eukaryota</taxon>
        <taxon>Fungi</taxon>
        <taxon>Dikarya</taxon>
        <taxon>Ascomycota</taxon>
        <taxon>Pezizomycotina</taxon>
        <taxon>Dothideomycetes</taxon>
        <taxon>Dothideomycetidae</taxon>
        <taxon>Mycosphaerellales</taxon>
        <taxon>Teratosphaeriaceae</taxon>
        <taxon>Recurvomyces</taxon>
    </lineage>
</organism>
<dbReference type="SUPFAM" id="SSF52540">
    <property type="entry name" value="P-loop containing nucleoside triphosphate hydrolases"/>
    <property type="match status" value="1"/>
</dbReference>
<evidence type="ECO:0000313" key="1">
    <source>
        <dbReference type="EMBL" id="KAK3669918.1"/>
    </source>
</evidence>